<dbReference type="EMBL" id="BLAD01000035">
    <property type="protein sequence ID" value="GER98057.1"/>
    <property type="molecule type" value="Genomic_DNA"/>
</dbReference>
<comment type="caution">
    <text evidence="1">The sequence shown here is derived from an EMBL/GenBank/DDBJ whole genome shotgun (WGS) entry which is preliminary data.</text>
</comment>
<dbReference type="InterPro" id="IPR011989">
    <property type="entry name" value="ARM-like"/>
</dbReference>
<evidence type="ECO:0000313" key="1">
    <source>
        <dbReference type="EMBL" id="GER98057.1"/>
    </source>
</evidence>
<protein>
    <recommendedName>
        <fullName evidence="3">HEAT repeat domain-containing protein</fullName>
    </recommendedName>
</protein>
<organism evidence="1 2">
    <name type="scientific">Acrocarpospora corrugata</name>
    <dbReference type="NCBI Taxonomy" id="35763"/>
    <lineage>
        <taxon>Bacteria</taxon>
        <taxon>Bacillati</taxon>
        <taxon>Actinomycetota</taxon>
        <taxon>Actinomycetes</taxon>
        <taxon>Streptosporangiales</taxon>
        <taxon>Streptosporangiaceae</taxon>
        <taxon>Acrocarpospora</taxon>
    </lineage>
</organism>
<dbReference type="AlphaFoldDB" id="A0A5M3VUL4"/>
<dbReference type="Gene3D" id="1.25.10.10">
    <property type="entry name" value="Leucine-rich Repeat Variant"/>
    <property type="match status" value="1"/>
</dbReference>
<reference evidence="1 2" key="1">
    <citation type="submission" date="2019-10" db="EMBL/GenBank/DDBJ databases">
        <title>Whole genome shotgun sequence of Acrocarpospora corrugata NBRC 13972.</title>
        <authorList>
            <person name="Ichikawa N."/>
            <person name="Kimura A."/>
            <person name="Kitahashi Y."/>
            <person name="Komaki H."/>
            <person name="Oguchi A."/>
        </authorList>
    </citation>
    <scope>NUCLEOTIDE SEQUENCE [LARGE SCALE GENOMIC DNA]</scope>
    <source>
        <strain evidence="1 2">NBRC 13972</strain>
    </source>
</reference>
<dbReference type="SUPFAM" id="SSF48371">
    <property type="entry name" value="ARM repeat"/>
    <property type="match status" value="1"/>
</dbReference>
<evidence type="ECO:0000313" key="2">
    <source>
        <dbReference type="Proteomes" id="UP000334990"/>
    </source>
</evidence>
<gene>
    <name evidence="1" type="ORF">Acor_01190</name>
</gene>
<keyword evidence="2" id="KW-1185">Reference proteome</keyword>
<dbReference type="Proteomes" id="UP000334990">
    <property type="component" value="Unassembled WGS sequence"/>
</dbReference>
<proteinExistence type="predicted"/>
<dbReference type="InterPro" id="IPR016024">
    <property type="entry name" value="ARM-type_fold"/>
</dbReference>
<evidence type="ECO:0008006" key="3">
    <source>
        <dbReference type="Google" id="ProtNLM"/>
    </source>
</evidence>
<accession>A0A5M3VUL4</accession>
<name>A0A5M3VUL4_9ACTN</name>
<sequence>MASDPVPDAFSDLWSKERDRQNAAYDAMMRTTAQPVPWAYDVWAEVIGNLGHTDNHNRAIASQILCNLAASDPEKRILNDLPTLLEVTRDKRFVTARHCLQSLWKIGLTGPEQRAAIVTALATRFKDSEPEKNCTLIRYDIVIGLRNLHKATDDETIAQQALSLIETEPDLKYRSKYTKGWRQ</sequence>